<dbReference type="GO" id="GO:0005744">
    <property type="term" value="C:TIM23 mitochondrial import inner membrane translocase complex"/>
    <property type="evidence" value="ECO:0007669"/>
    <property type="project" value="UniProtKB-UniRule"/>
</dbReference>
<dbReference type="PANTHER" id="PTHR13032:SF6">
    <property type="entry name" value="MITOCHONDRIAL IMPORT INNER MEMBRANE TRANSLOCASE SUBUNIT TIM21"/>
    <property type="match status" value="1"/>
</dbReference>
<organism evidence="13 14">
    <name type="scientific">Maudiozyma humilis</name>
    <name type="common">Sour dough yeast</name>
    <name type="synonym">Kazachstania humilis</name>
    <dbReference type="NCBI Taxonomy" id="51915"/>
    <lineage>
        <taxon>Eukaryota</taxon>
        <taxon>Fungi</taxon>
        <taxon>Dikarya</taxon>
        <taxon>Ascomycota</taxon>
        <taxon>Saccharomycotina</taxon>
        <taxon>Saccharomycetes</taxon>
        <taxon>Saccharomycetales</taxon>
        <taxon>Saccharomycetaceae</taxon>
        <taxon>Maudiozyma</taxon>
    </lineage>
</organism>
<dbReference type="InterPro" id="IPR038552">
    <property type="entry name" value="Tim21_IMS_sf"/>
</dbReference>
<keyword evidence="11" id="KW-0813">Transport</keyword>
<keyword evidence="9 11" id="KW-0496">Mitochondrion</keyword>
<evidence type="ECO:0000256" key="1">
    <source>
        <dbReference type="ARBA" id="ARBA00004434"/>
    </source>
</evidence>
<keyword evidence="8 11" id="KW-0811">Translocation</keyword>
<dbReference type="FunFam" id="3.10.450.320:FF:000002">
    <property type="entry name" value="Mitochondrial import inner membrane translocase subunit tim21"/>
    <property type="match status" value="1"/>
</dbReference>
<gene>
    <name evidence="13" type="ORF">DAKH74_044690</name>
</gene>
<dbReference type="Pfam" id="PF08294">
    <property type="entry name" value="TIM21"/>
    <property type="match status" value="1"/>
</dbReference>
<evidence type="ECO:0000256" key="9">
    <source>
        <dbReference type="ARBA" id="ARBA00023128"/>
    </source>
</evidence>
<keyword evidence="10 11" id="KW-0472">Membrane</keyword>
<evidence type="ECO:0000256" key="6">
    <source>
        <dbReference type="ARBA" id="ARBA00022946"/>
    </source>
</evidence>
<keyword evidence="6" id="KW-0809">Transit peptide</keyword>
<dbReference type="PANTHER" id="PTHR13032">
    <property type="entry name" value="MITOCHONDRIAL IMPORT INNER MEMBRANE TRANSLOCASE SUBUNIT TIM21"/>
    <property type="match status" value="1"/>
</dbReference>
<sequence>MLSRLSVGSRMAVFPAGGFARVVLRSPSLRHISYTSALLNQKGANSSPGAGKTGESAKKKAPSTLWPRIKNATSFSLSALLVVGAVGVSTVVIYLIGSELFSPSGDTQLFNRAVSMVQKDKTVRELLQSNDTLYNERLKAYGELITHDRWTRNRPIVSKRRIDAEGNVHCFLRFHIESKKKVGLVHCEALEKKGKILPDFVSLYVDIPGEKRHFLIRPVLKKAPKASGFLGLNWGPKKT</sequence>
<dbReference type="Gene3D" id="3.10.450.320">
    <property type="entry name" value="Mitochondrial import inner membrane translocase subunit Tim21"/>
    <property type="match status" value="1"/>
</dbReference>
<proteinExistence type="inferred from homology"/>
<reference evidence="13 14" key="1">
    <citation type="journal article" date="2023" name="Elife">
        <title>Identification of key yeast species and microbe-microbe interactions impacting larval growth of Drosophila in the wild.</title>
        <authorList>
            <person name="Mure A."/>
            <person name="Sugiura Y."/>
            <person name="Maeda R."/>
            <person name="Honda K."/>
            <person name="Sakurai N."/>
            <person name="Takahashi Y."/>
            <person name="Watada M."/>
            <person name="Katoh T."/>
            <person name="Gotoh A."/>
            <person name="Gotoh Y."/>
            <person name="Taniguchi I."/>
            <person name="Nakamura K."/>
            <person name="Hayashi T."/>
            <person name="Katayama T."/>
            <person name="Uemura T."/>
            <person name="Hattori Y."/>
        </authorList>
    </citation>
    <scope>NUCLEOTIDE SEQUENCE [LARGE SCALE GENOMIC DNA]</scope>
    <source>
        <strain evidence="13 14">KH-74</strain>
    </source>
</reference>
<keyword evidence="11" id="KW-0653">Protein transport</keyword>
<dbReference type="Proteomes" id="UP001377567">
    <property type="component" value="Unassembled WGS sequence"/>
</dbReference>
<dbReference type="InterPro" id="IPR013261">
    <property type="entry name" value="Tim21"/>
</dbReference>
<comment type="function">
    <text evidence="11">Essential component of the TIM23 complex, a complex that mediates the translocation of transit peptide-containing proteins across the mitochondrial inner membrane.</text>
</comment>
<keyword evidence="4 11" id="KW-0812">Transmembrane</keyword>
<evidence type="ECO:0000256" key="4">
    <source>
        <dbReference type="ARBA" id="ARBA00022692"/>
    </source>
</evidence>
<keyword evidence="14" id="KW-1185">Reference proteome</keyword>
<dbReference type="EMBL" id="BTGD01000016">
    <property type="protein sequence ID" value="GMM57853.1"/>
    <property type="molecule type" value="Genomic_DNA"/>
</dbReference>
<evidence type="ECO:0000256" key="5">
    <source>
        <dbReference type="ARBA" id="ARBA00022792"/>
    </source>
</evidence>
<evidence type="ECO:0000256" key="2">
    <source>
        <dbReference type="ARBA" id="ARBA00010867"/>
    </source>
</evidence>
<protein>
    <recommendedName>
        <fullName evidence="3 11">Mitochondrial import inner membrane translocase subunit Tim21</fullName>
    </recommendedName>
</protein>
<evidence type="ECO:0000256" key="12">
    <source>
        <dbReference type="SAM" id="MobiDB-lite"/>
    </source>
</evidence>
<evidence type="ECO:0000256" key="7">
    <source>
        <dbReference type="ARBA" id="ARBA00022989"/>
    </source>
</evidence>
<evidence type="ECO:0000256" key="8">
    <source>
        <dbReference type="ARBA" id="ARBA00023010"/>
    </source>
</evidence>
<evidence type="ECO:0000256" key="11">
    <source>
        <dbReference type="RuleBase" id="RU367142"/>
    </source>
</evidence>
<comment type="caution">
    <text evidence="13">The sequence shown here is derived from an EMBL/GenBank/DDBJ whole genome shotgun (WGS) entry which is preliminary data.</text>
</comment>
<feature type="transmembrane region" description="Helical" evidence="11">
    <location>
        <begin position="75"/>
        <end position="97"/>
    </location>
</feature>
<name>A0AAV5S4R6_MAUHU</name>
<keyword evidence="5 11" id="KW-0999">Mitochondrion inner membrane</keyword>
<dbReference type="GO" id="GO:0030150">
    <property type="term" value="P:protein import into mitochondrial matrix"/>
    <property type="evidence" value="ECO:0007669"/>
    <property type="project" value="UniProtKB-UniRule"/>
</dbReference>
<dbReference type="AlphaFoldDB" id="A0AAV5S4R6"/>
<evidence type="ECO:0000256" key="10">
    <source>
        <dbReference type="ARBA" id="ARBA00023136"/>
    </source>
</evidence>
<feature type="region of interest" description="Disordered" evidence="12">
    <location>
        <begin position="43"/>
        <end position="62"/>
    </location>
</feature>
<comment type="subunit">
    <text evidence="11">Component of the TIM23 complex.</text>
</comment>
<evidence type="ECO:0000313" key="13">
    <source>
        <dbReference type="EMBL" id="GMM57853.1"/>
    </source>
</evidence>
<keyword evidence="7 11" id="KW-1133">Transmembrane helix</keyword>
<comment type="similarity">
    <text evidence="2 11">Belongs to the TIM21 family.</text>
</comment>
<evidence type="ECO:0000256" key="3">
    <source>
        <dbReference type="ARBA" id="ARBA00020726"/>
    </source>
</evidence>
<evidence type="ECO:0000313" key="14">
    <source>
        <dbReference type="Proteomes" id="UP001377567"/>
    </source>
</evidence>
<accession>A0AAV5S4R6</accession>
<comment type="subcellular location">
    <subcellularLocation>
        <location evidence="1 11">Mitochondrion inner membrane</location>
        <topology evidence="1 11">Single-pass membrane protein</topology>
    </subcellularLocation>
</comment>